<organism evidence="1 2">
    <name type="scientific">Desulfococcus multivorans DSM 2059</name>
    <dbReference type="NCBI Taxonomy" id="1121405"/>
    <lineage>
        <taxon>Bacteria</taxon>
        <taxon>Pseudomonadati</taxon>
        <taxon>Thermodesulfobacteriota</taxon>
        <taxon>Desulfobacteria</taxon>
        <taxon>Desulfobacterales</taxon>
        <taxon>Desulfococcaceae</taxon>
        <taxon>Desulfococcus</taxon>
    </lineage>
</organism>
<proteinExistence type="predicted"/>
<reference evidence="1 2" key="1">
    <citation type="journal article" date="2013" name="Genome Announc.">
        <title>Draft genome sequences for three mercury-methylating, sulfate-reducing bacteria.</title>
        <authorList>
            <person name="Brown S.D."/>
            <person name="Hurt R.A.Jr."/>
            <person name="Gilmour C.C."/>
            <person name="Elias D.A."/>
        </authorList>
    </citation>
    <scope>NUCLEOTIDE SEQUENCE [LARGE SCALE GENOMIC DNA]</scope>
    <source>
        <strain evidence="1 2">DSM 2059</strain>
    </source>
</reference>
<dbReference type="STRING" id="897.B2D07_15485"/>
<comment type="caution">
    <text evidence="1">The sequence shown here is derived from an EMBL/GenBank/DDBJ whole genome shotgun (WGS) entry which is preliminary data.</text>
</comment>
<dbReference type="OrthoDB" id="5421084at2"/>
<dbReference type="eggNOG" id="ENOG5032XNP">
    <property type="taxonomic scope" value="Bacteria"/>
</dbReference>
<gene>
    <name evidence="1" type="ORF">dsmv_0567</name>
</gene>
<protein>
    <submittedName>
        <fullName evidence="1">Uncharacterized protein</fullName>
    </submittedName>
</protein>
<evidence type="ECO:0000313" key="2">
    <source>
        <dbReference type="Proteomes" id="UP000014977"/>
    </source>
</evidence>
<evidence type="ECO:0000313" key="1">
    <source>
        <dbReference type="EMBL" id="EPR35862.1"/>
    </source>
</evidence>
<sequence>MSTRKKKNVNLNALVRMFLREYNIPTKKDVDRLMARIDRLEQLIKLDMESSRPKRPQPKVGSGKAASDEVLAVIQDFQNGIQFAKIKDITGFEEKKLRNIIYRLHRMGKIERINRGTYIASRE</sequence>
<name>S7TF81_DESML</name>
<dbReference type="AlphaFoldDB" id="S7TF81"/>
<keyword evidence="2" id="KW-1185">Reference proteome</keyword>
<dbReference type="RefSeq" id="WP_020877678.1">
    <property type="nucleotide sequence ID" value="NZ_ATHJ01000105.1"/>
</dbReference>
<dbReference type="Proteomes" id="UP000014977">
    <property type="component" value="Unassembled WGS sequence"/>
</dbReference>
<dbReference type="EMBL" id="ATHJ01000105">
    <property type="protein sequence ID" value="EPR35862.1"/>
    <property type="molecule type" value="Genomic_DNA"/>
</dbReference>
<accession>S7TF81</accession>